<dbReference type="Gene3D" id="3.30.240.20">
    <property type="entry name" value="bsu07140 like domains"/>
    <property type="match status" value="2"/>
</dbReference>
<evidence type="ECO:0000313" key="9">
    <source>
        <dbReference type="EMBL" id="MDF9406966.1"/>
    </source>
</evidence>
<sequence length="245" mass="27155">MNVYLEILIRSLGAFAGVIFITRLVGKSQVGGLNIADWVNGIVIGSIAASLATDLKTPAGIYAFALLVFLVLTVFSEWVGVKYRPVHKLLSDDPTVVVHNGVILEGNMHKMRYTVDDLTTQLRQKNAFNIADVEYAIAEPNGELSVLLKSQVAPVTPQDLHMPSKYKGVPSELVVDGVIIRQNLKQNNLEEDWLLGELQKQGIQSLKEVFYASLDQDGNLYVDKKQDKMSYKQDVTDKLPGKMPQ</sequence>
<feature type="transmembrane region" description="Helical" evidence="7">
    <location>
        <begin position="7"/>
        <end position="26"/>
    </location>
</feature>
<accession>A0A9X4H042</accession>
<evidence type="ECO:0000256" key="4">
    <source>
        <dbReference type="ARBA" id="ARBA00022692"/>
    </source>
</evidence>
<feature type="transmembrane region" description="Helical" evidence="7">
    <location>
        <begin position="38"/>
        <end position="55"/>
    </location>
</feature>
<dbReference type="AlphaFoldDB" id="A0A9X4H042"/>
<name>A0A9X4H042_9FIRM</name>
<keyword evidence="10" id="KW-1185">Reference proteome</keyword>
<gene>
    <name evidence="9" type="ORF">L7E55_01085</name>
</gene>
<dbReference type="InterPro" id="IPR023090">
    <property type="entry name" value="UPF0702_alpha/beta_dom_sf"/>
</dbReference>
<keyword evidence="3" id="KW-1003">Cell membrane</keyword>
<evidence type="ECO:0000256" key="5">
    <source>
        <dbReference type="ARBA" id="ARBA00022989"/>
    </source>
</evidence>
<evidence type="ECO:0000313" key="10">
    <source>
        <dbReference type="Proteomes" id="UP001154312"/>
    </source>
</evidence>
<dbReference type="PANTHER" id="PTHR34582:SF7">
    <property type="entry name" value="UPF0702 TRANSMEMBRANE PROTEIN YDFS"/>
    <property type="match status" value="1"/>
</dbReference>
<evidence type="ECO:0000256" key="6">
    <source>
        <dbReference type="ARBA" id="ARBA00023136"/>
    </source>
</evidence>
<evidence type="ECO:0000256" key="1">
    <source>
        <dbReference type="ARBA" id="ARBA00004651"/>
    </source>
</evidence>
<keyword evidence="4 7" id="KW-0812">Transmembrane</keyword>
<evidence type="ECO:0000256" key="7">
    <source>
        <dbReference type="SAM" id="Phobius"/>
    </source>
</evidence>
<organism evidence="9 10">
    <name type="scientific">Pelotomaculum isophthalicicum JI</name>
    <dbReference type="NCBI Taxonomy" id="947010"/>
    <lineage>
        <taxon>Bacteria</taxon>
        <taxon>Bacillati</taxon>
        <taxon>Bacillota</taxon>
        <taxon>Clostridia</taxon>
        <taxon>Eubacteriales</taxon>
        <taxon>Desulfotomaculaceae</taxon>
        <taxon>Pelotomaculum</taxon>
    </lineage>
</organism>
<dbReference type="EMBL" id="JAKOAV010000001">
    <property type="protein sequence ID" value="MDF9406966.1"/>
    <property type="molecule type" value="Genomic_DNA"/>
</dbReference>
<comment type="caution">
    <text evidence="9">The sequence shown here is derived from an EMBL/GenBank/DDBJ whole genome shotgun (WGS) entry which is preliminary data.</text>
</comment>
<feature type="domain" description="YetF C-terminal" evidence="8">
    <location>
        <begin position="82"/>
        <end position="214"/>
    </location>
</feature>
<dbReference type="Pfam" id="PF04239">
    <property type="entry name" value="DUF421"/>
    <property type="match status" value="1"/>
</dbReference>
<comment type="subcellular location">
    <subcellularLocation>
        <location evidence="1">Cell membrane</location>
        <topology evidence="1">Multi-pass membrane protein</topology>
    </subcellularLocation>
</comment>
<evidence type="ECO:0000256" key="2">
    <source>
        <dbReference type="ARBA" id="ARBA00006448"/>
    </source>
</evidence>
<dbReference type="PANTHER" id="PTHR34582">
    <property type="entry name" value="UPF0702 TRANSMEMBRANE PROTEIN YCAP"/>
    <property type="match status" value="1"/>
</dbReference>
<evidence type="ECO:0000259" key="8">
    <source>
        <dbReference type="Pfam" id="PF04239"/>
    </source>
</evidence>
<reference evidence="9" key="1">
    <citation type="submission" date="2022-02" db="EMBL/GenBank/DDBJ databases">
        <authorList>
            <person name="Leng L."/>
        </authorList>
    </citation>
    <scope>NUCLEOTIDE SEQUENCE</scope>
    <source>
        <strain evidence="9">JI</strain>
    </source>
</reference>
<feature type="transmembrane region" description="Helical" evidence="7">
    <location>
        <begin position="61"/>
        <end position="81"/>
    </location>
</feature>
<comment type="similarity">
    <text evidence="2">Belongs to the UPF0702 family.</text>
</comment>
<keyword evidence="5 7" id="KW-1133">Transmembrane helix</keyword>
<dbReference type="GO" id="GO:0005886">
    <property type="term" value="C:plasma membrane"/>
    <property type="evidence" value="ECO:0007669"/>
    <property type="project" value="UniProtKB-SubCell"/>
</dbReference>
<dbReference type="Proteomes" id="UP001154312">
    <property type="component" value="Unassembled WGS sequence"/>
</dbReference>
<evidence type="ECO:0000256" key="3">
    <source>
        <dbReference type="ARBA" id="ARBA00022475"/>
    </source>
</evidence>
<keyword evidence="6 7" id="KW-0472">Membrane</keyword>
<dbReference type="InterPro" id="IPR007353">
    <property type="entry name" value="DUF421"/>
</dbReference>
<protein>
    <submittedName>
        <fullName evidence="9">DUF421 domain-containing protein</fullName>
    </submittedName>
</protein>
<dbReference type="RefSeq" id="WP_277442112.1">
    <property type="nucleotide sequence ID" value="NZ_JAKOAV010000001.1"/>
</dbReference>
<proteinExistence type="inferred from homology"/>